<evidence type="ECO:0000256" key="1">
    <source>
        <dbReference type="SAM" id="MobiDB-lite"/>
    </source>
</evidence>
<organism evidence="2 3">
    <name type="scientific">Apostasia shenzhenica</name>
    <dbReference type="NCBI Taxonomy" id="1088818"/>
    <lineage>
        <taxon>Eukaryota</taxon>
        <taxon>Viridiplantae</taxon>
        <taxon>Streptophyta</taxon>
        <taxon>Embryophyta</taxon>
        <taxon>Tracheophyta</taxon>
        <taxon>Spermatophyta</taxon>
        <taxon>Magnoliopsida</taxon>
        <taxon>Liliopsida</taxon>
        <taxon>Asparagales</taxon>
        <taxon>Orchidaceae</taxon>
        <taxon>Apostasioideae</taxon>
        <taxon>Apostasia</taxon>
    </lineage>
</organism>
<evidence type="ECO:0000313" key="3">
    <source>
        <dbReference type="Proteomes" id="UP000236161"/>
    </source>
</evidence>
<dbReference type="AlphaFoldDB" id="A0A2I0AW12"/>
<feature type="compositionally biased region" description="Basic and acidic residues" evidence="1">
    <location>
        <begin position="108"/>
        <end position="128"/>
    </location>
</feature>
<protein>
    <submittedName>
        <fullName evidence="2">Uncharacterized protein</fullName>
    </submittedName>
</protein>
<dbReference type="EMBL" id="KZ451944">
    <property type="protein sequence ID" value="PKA59730.1"/>
    <property type="molecule type" value="Genomic_DNA"/>
</dbReference>
<name>A0A2I0AW12_9ASPA</name>
<sequence length="144" mass="16070">MMTTLTHALRWCDASLCRPNGNVESMAAVRGSVRALGSSRLPCRHAGMPAGSTIKVLSSLLRRWRLTAFHYPLSADDPRRRLMLLSPRHPNALERLSQRMAIGGAVQLDREGGRQRRRGCGHEGREGEELAEEEDRTSRPATEE</sequence>
<keyword evidence="3" id="KW-1185">Reference proteome</keyword>
<evidence type="ECO:0000313" key="2">
    <source>
        <dbReference type="EMBL" id="PKA59730.1"/>
    </source>
</evidence>
<accession>A0A2I0AW12</accession>
<feature type="region of interest" description="Disordered" evidence="1">
    <location>
        <begin position="104"/>
        <end position="144"/>
    </location>
</feature>
<proteinExistence type="predicted"/>
<gene>
    <name evidence="2" type="ORF">AXF42_Ash011854</name>
</gene>
<reference evidence="2 3" key="1">
    <citation type="journal article" date="2017" name="Nature">
        <title>The Apostasia genome and the evolution of orchids.</title>
        <authorList>
            <person name="Zhang G.Q."/>
            <person name="Liu K.W."/>
            <person name="Li Z."/>
            <person name="Lohaus R."/>
            <person name="Hsiao Y.Y."/>
            <person name="Niu S.C."/>
            <person name="Wang J.Y."/>
            <person name="Lin Y.C."/>
            <person name="Xu Q."/>
            <person name="Chen L.J."/>
            <person name="Yoshida K."/>
            <person name="Fujiwara S."/>
            <person name="Wang Z.W."/>
            <person name="Zhang Y.Q."/>
            <person name="Mitsuda N."/>
            <person name="Wang M."/>
            <person name="Liu G.H."/>
            <person name="Pecoraro L."/>
            <person name="Huang H.X."/>
            <person name="Xiao X.J."/>
            <person name="Lin M."/>
            <person name="Wu X.Y."/>
            <person name="Wu W.L."/>
            <person name="Chen Y.Y."/>
            <person name="Chang S.B."/>
            <person name="Sakamoto S."/>
            <person name="Ohme-Takagi M."/>
            <person name="Yagi M."/>
            <person name="Zeng S.J."/>
            <person name="Shen C.Y."/>
            <person name="Yeh C.M."/>
            <person name="Luo Y.B."/>
            <person name="Tsai W.C."/>
            <person name="Van de Peer Y."/>
            <person name="Liu Z.J."/>
        </authorList>
    </citation>
    <scope>NUCLEOTIDE SEQUENCE [LARGE SCALE GENOMIC DNA]</scope>
    <source>
        <strain evidence="3">cv. Shenzhen</strain>
        <tissue evidence="2">Stem</tissue>
    </source>
</reference>
<dbReference type="Proteomes" id="UP000236161">
    <property type="component" value="Unassembled WGS sequence"/>
</dbReference>